<evidence type="ECO:0000256" key="2">
    <source>
        <dbReference type="ARBA" id="ARBA00022723"/>
    </source>
</evidence>
<comment type="similarity">
    <text evidence="8">Belongs to the sugar phosphate cyclases superfamily. Dehydroquinate synthase family.</text>
</comment>
<feature type="binding site" evidence="8">
    <location>
        <position position="152"/>
    </location>
    <ligand>
        <name>NAD(+)</name>
        <dbReference type="ChEBI" id="CHEBI:57540"/>
    </ligand>
</feature>
<dbReference type="Pfam" id="PF24621">
    <property type="entry name" value="DHQS_C"/>
    <property type="match status" value="1"/>
</dbReference>
<gene>
    <name evidence="8 12" type="primary">aroB</name>
    <name evidence="12" type="ORF">G9470_04930</name>
</gene>
<keyword evidence="6 8" id="KW-0456">Lyase</keyword>
<comment type="function">
    <text evidence="8">Catalyzes the conversion of 3-deoxy-D-arabino-heptulosonate 7-phosphate (DAHP) to dehydroquinate (DHQ).</text>
</comment>
<comment type="caution">
    <text evidence="12">The sequence shown here is derived from an EMBL/GenBank/DDBJ whole genome shotgun (WGS) entry which is preliminary data.</text>
</comment>
<proteinExistence type="inferred from homology"/>
<keyword evidence="8" id="KW-0028">Amino-acid biosynthesis</keyword>
<dbReference type="PIRSF" id="PIRSF001455">
    <property type="entry name" value="DHQ_synth"/>
    <property type="match status" value="1"/>
</dbReference>
<name>A0ABX1VMM0_9FIRM</name>
<accession>A0ABX1VMM0</accession>
<dbReference type="HAMAP" id="MF_00110">
    <property type="entry name" value="DHQ_synthase"/>
    <property type="match status" value="1"/>
</dbReference>
<keyword evidence="5 8" id="KW-0520">NAD</keyword>
<dbReference type="EC" id="4.2.3.4" evidence="8 9"/>
<protein>
    <recommendedName>
        <fullName evidence="8 9">3-dehydroquinate synthase</fullName>
        <shortName evidence="8">DHQS</shortName>
        <ecNumber evidence="8 9">4.2.3.4</ecNumber>
    </recommendedName>
</protein>
<evidence type="ECO:0000313" key="13">
    <source>
        <dbReference type="Proteomes" id="UP000539052"/>
    </source>
</evidence>
<feature type="binding site" evidence="8">
    <location>
        <position position="257"/>
    </location>
    <ligand>
        <name>Zn(2+)</name>
        <dbReference type="ChEBI" id="CHEBI:29105"/>
    </ligand>
</feature>
<evidence type="ECO:0000256" key="4">
    <source>
        <dbReference type="ARBA" id="ARBA00022833"/>
    </source>
</evidence>
<comment type="subcellular location">
    <subcellularLocation>
        <location evidence="8">Cytoplasm</location>
    </subcellularLocation>
</comment>
<evidence type="ECO:0000313" key="12">
    <source>
        <dbReference type="EMBL" id="NNJ29145.1"/>
    </source>
</evidence>
<keyword evidence="7 8" id="KW-0170">Cobalt</keyword>
<evidence type="ECO:0000256" key="6">
    <source>
        <dbReference type="ARBA" id="ARBA00023239"/>
    </source>
</evidence>
<dbReference type="InterPro" id="IPR030960">
    <property type="entry name" value="DHQS/DOIS_N"/>
</dbReference>
<dbReference type="Gene3D" id="1.20.1090.10">
    <property type="entry name" value="Dehydroquinate synthase-like - alpha domain"/>
    <property type="match status" value="1"/>
</dbReference>
<keyword evidence="3 8" id="KW-0547">Nucleotide-binding</keyword>
<keyword evidence="4 8" id="KW-0862">Zinc</keyword>
<keyword evidence="8" id="KW-0963">Cytoplasm</keyword>
<dbReference type="Gene3D" id="3.40.50.1970">
    <property type="match status" value="1"/>
</dbReference>
<feature type="domain" description="3-dehydroquinate synthase N-terminal" evidence="10">
    <location>
        <begin position="77"/>
        <end position="189"/>
    </location>
</feature>
<keyword evidence="2 8" id="KW-0479">Metal-binding</keyword>
<evidence type="ECO:0000256" key="7">
    <source>
        <dbReference type="ARBA" id="ARBA00023285"/>
    </source>
</evidence>
<dbReference type="Pfam" id="PF01761">
    <property type="entry name" value="DHQ_synthase"/>
    <property type="match status" value="1"/>
</dbReference>
<evidence type="ECO:0000256" key="3">
    <source>
        <dbReference type="ARBA" id="ARBA00022741"/>
    </source>
</evidence>
<reference evidence="12 13" key="1">
    <citation type="submission" date="2020-03" db="EMBL/GenBank/DDBJ databases">
        <title>Genome Sequence of industrial isolate, B5A.</title>
        <authorList>
            <person name="Sharma S."/>
            <person name="Patil P.B."/>
            <person name="Korpole S."/>
        </authorList>
    </citation>
    <scope>NUCLEOTIDE SEQUENCE [LARGE SCALE GENOMIC DNA]</scope>
    <source>
        <strain evidence="12 13">PI-S10-B5A</strain>
    </source>
</reference>
<feature type="domain" description="3-dehydroquinate synthase C-terminal" evidence="11">
    <location>
        <begin position="191"/>
        <end position="333"/>
    </location>
</feature>
<dbReference type="GO" id="GO:0003856">
    <property type="term" value="F:3-dehydroquinate synthase activity"/>
    <property type="evidence" value="ECO:0007669"/>
    <property type="project" value="UniProtKB-EC"/>
</dbReference>
<evidence type="ECO:0000256" key="5">
    <source>
        <dbReference type="ARBA" id="ARBA00023027"/>
    </source>
</evidence>
<keyword evidence="8" id="KW-0057">Aromatic amino acid biosynthesis</keyword>
<dbReference type="NCBIfam" id="TIGR01357">
    <property type="entry name" value="aroB"/>
    <property type="match status" value="1"/>
</dbReference>
<evidence type="ECO:0000256" key="8">
    <source>
        <dbReference type="HAMAP-Rule" id="MF_00110"/>
    </source>
</evidence>
<comment type="pathway">
    <text evidence="8">Metabolic intermediate biosynthesis; chorismate biosynthesis; chorismate from D-erythrose 4-phosphate and phosphoenolpyruvate: step 2/7.</text>
</comment>
<organism evidence="12 13">
    <name type="scientific">Lacrimispora defluvii</name>
    <dbReference type="NCBI Taxonomy" id="2719233"/>
    <lineage>
        <taxon>Bacteria</taxon>
        <taxon>Bacillati</taxon>
        <taxon>Bacillota</taxon>
        <taxon>Clostridia</taxon>
        <taxon>Lachnospirales</taxon>
        <taxon>Lachnospiraceae</taxon>
        <taxon>Lacrimispora</taxon>
    </lineage>
</organism>
<dbReference type="InterPro" id="IPR050071">
    <property type="entry name" value="Dehydroquinate_synthase"/>
</dbReference>
<dbReference type="EMBL" id="JAAOXG010000008">
    <property type="protein sequence ID" value="NNJ29145.1"/>
    <property type="molecule type" value="Genomic_DNA"/>
</dbReference>
<dbReference type="PANTHER" id="PTHR43622:SF1">
    <property type="entry name" value="3-DEHYDROQUINATE SYNTHASE"/>
    <property type="match status" value="1"/>
</dbReference>
<dbReference type="SUPFAM" id="SSF56796">
    <property type="entry name" value="Dehydroquinate synthase-like"/>
    <property type="match status" value="1"/>
</dbReference>
<dbReference type="PANTHER" id="PTHR43622">
    <property type="entry name" value="3-DEHYDROQUINATE SYNTHASE"/>
    <property type="match status" value="1"/>
</dbReference>
<dbReference type="CDD" id="cd08195">
    <property type="entry name" value="DHQS"/>
    <property type="match status" value="1"/>
</dbReference>
<evidence type="ECO:0000256" key="1">
    <source>
        <dbReference type="ARBA" id="ARBA00001911"/>
    </source>
</evidence>
<evidence type="ECO:0000259" key="11">
    <source>
        <dbReference type="Pfam" id="PF24621"/>
    </source>
</evidence>
<comment type="cofactor">
    <cofactor evidence="8">
        <name>Co(2+)</name>
        <dbReference type="ChEBI" id="CHEBI:48828"/>
    </cofactor>
    <cofactor evidence="8">
        <name>Zn(2+)</name>
        <dbReference type="ChEBI" id="CHEBI:29105"/>
    </cofactor>
    <text evidence="8">Binds 1 divalent metal cation per subunit. Can use either Co(2+) or Zn(2+).</text>
</comment>
<evidence type="ECO:0000256" key="9">
    <source>
        <dbReference type="NCBIfam" id="TIGR01357"/>
    </source>
</evidence>
<dbReference type="InterPro" id="IPR056179">
    <property type="entry name" value="DHQS_C"/>
</dbReference>
<dbReference type="Proteomes" id="UP000539052">
    <property type="component" value="Unassembled WGS sequence"/>
</dbReference>
<feature type="binding site" evidence="8">
    <location>
        <begin position="115"/>
        <end position="119"/>
    </location>
    <ligand>
        <name>NAD(+)</name>
        <dbReference type="ChEBI" id="CHEBI:57540"/>
    </ligand>
</feature>
<dbReference type="InterPro" id="IPR016037">
    <property type="entry name" value="DHQ_synth_AroB"/>
</dbReference>
<comment type="caution">
    <text evidence="8">Lacks conserved residue(s) required for the propagation of feature annotation.</text>
</comment>
<feature type="binding site" evidence="8">
    <location>
        <position position="161"/>
    </location>
    <ligand>
        <name>NAD(+)</name>
        <dbReference type="ChEBI" id="CHEBI:57540"/>
    </ligand>
</feature>
<evidence type="ECO:0000259" key="10">
    <source>
        <dbReference type="Pfam" id="PF01761"/>
    </source>
</evidence>
<feature type="binding site" evidence="8">
    <location>
        <position position="194"/>
    </location>
    <ligand>
        <name>Zn(2+)</name>
        <dbReference type="ChEBI" id="CHEBI:29105"/>
    </ligand>
</feature>
<sequence length="369" mass="40938">MQWRKSSMGSRMPVHMDGTFIYDIVMETSFDGLKEELGKMNLGGRKVCIVTDTNVAPLYLNEVEHVISSCFRKIEHFIFPAGEEHKNLNTVRDLYETLIKKQFDRHDYLLALGGGVVGDLCGFAAATYLRGISFIQVPTTLLSQVDSSIGGKTGVDFDAYKNMVGAFHMPKLVYTNVASLKSLSEDQFSSGMGEVIKHGLIKDASYYQWLTEHGSEIQNRNLDILSEMVTVSNRIKRDVVEKDPTEQGDRALLNLGHTLGHAIEKLSDFSLLHGHCVGLGCIAAMAVSVKRGFLHQDQIPALLDVMKLYHMPVTVSGLSQAEIVKTTKSDKKMDSGTIRFILLEQIGKAYVDKTVTDEEMAEGLSQILI</sequence>
<feature type="binding site" evidence="8">
    <location>
        <position position="273"/>
    </location>
    <ligand>
        <name>Zn(2+)</name>
        <dbReference type="ChEBI" id="CHEBI:29105"/>
    </ligand>
</feature>
<comment type="catalytic activity">
    <reaction evidence="8">
        <text>7-phospho-2-dehydro-3-deoxy-D-arabino-heptonate = 3-dehydroquinate + phosphate</text>
        <dbReference type="Rhea" id="RHEA:21968"/>
        <dbReference type="ChEBI" id="CHEBI:32364"/>
        <dbReference type="ChEBI" id="CHEBI:43474"/>
        <dbReference type="ChEBI" id="CHEBI:58394"/>
        <dbReference type="EC" id="4.2.3.4"/>
    </reaction>
</comment>
<comment type="cofactor">
    <cofactor evidence="1 8">
        <name>NAD(+)</name>
        <dbReference type="ChEBI" id="CHEBI:57540"/>
    </cofactor>
</comment>
<feature type="binding site" evidence="8">
    <location>
        <begin position="139"/>
        <end position="140"/>
    </location>
    <ligand>
        <name>NAD(+)</name>
        <dbReference type="ChEBI" id="CHEBI:57540"/>
    </ligand>
</feature>
<keyword evidence="13" id="KW-1185">Reference proteome</keyword>
<dbReference type="InterPro" id="IPR030963">
    <property type="entry name" value="DHQ_synth_fam"/>
</dbReference>